<evidence type="ECO:0000313" key="2">
    <source>
        <dbReference type="EMBL" id="QQM29320.1"/>
    </source>
</evidence>
<proteinExistence type="predicted"/>
<dbReference type="RefSeq" id="WP_200334159.1">
    <property type="nucleotide sequence ID" value="NZ_CP066786.1"/>
</dbReference>
<dbReference type="AlphaFoldDB" id="A0A7T7HHM5"/>
<gene>
    <name evidence="2" type="ORF">JET14_13400</name>
</gene>
<dbReference type="EMBL" id="CP066786">
    <property type="protein sequence ID" value="QQM29320.1"/>
    <property type="molecule type" value="Genomic_DNA"/>
</dbReference>
<reference evidence="2 3" key="1">
    <citation type="submission" date="2020-12" db="EMBL/GenBank/DDBJ databases">
        <authorList>
            <person name="Zheng R.K."/>
            <person name="Sun C.M."/>
        </authorList>
    </citation>
    <scope>NUCLEOTIDE SEQUENCE [LARGE SCALE GENOMIC DNA]</scope>
    <source>
        <strain evidence="2 3">ZRK001</strain>
    </source>
</reference>
<dbReference type="Proteomes" id="UP000596083">
    <property type="component" value="Chromosome"/>
</dbReference>
<organism evidence="2 3">
    <name type="scientific">Martelella lutilitoris</name>
    <dbReference type="NCBI Taxonomy" id="2583532"/>
    <lineage>
        <taxon>Bacteria</taxon>
        <taxon>Pseudomonadati</taxon>
        <taxon>Pseudomonadota</taxon>
        <taxon>Alphaproteobacteria</taxon>
        <taxon>Hyphomicrobiales</taxon>
        <taxon>Aurantimonadaceae</taxon>
        <taxon>Martelella</taxon>
    </lineage>
</organism>
<feature type="compositionally biased region" description="Acidic residues" evidence="1">
    <location>
        <begin position="168"/>
        <end position="182"/>
    </location>
</feature>
<evidence type="ECO:0000313" key="3">
    <source>
        <dbReference type="Proteomes" id="UP000596083"/>
    </source>
</evidence>
<protein>
    <submittedName>
        <fullName evidence="2">Uncharacterized protein</fullName>
    </submittedName>
</protein>
<dbReference type="KEGG" id="mlut:JET14_13400"/>
<feature type="region of interest" description="Disordered" evidence="1">
    <location>
        <begin position="160"/>
        <end position="182"/>
    </location>
</feature>
<evidence type="ECO:0000256" key="1">
    <source>
        <dbReference type="SAM" id="MobiDB-lite"/>
    </source>
</evidence>
<name>A0A7T7HHM5_9HYPH</name>
<sequence>MTNGKGHNSMGMSETDFSVLKAHHFRLRLTQEFKKREAADAIKSINQKAKAEGITAKELNHLIETHFAEDKQTMVDKNERERKNLVFMGIIPDQFQGDLLSDRVTGEQLIDAKGFSAGLRNLDRVSGYDAGSADDKTWLAAFDRGQKTFLERIADVLKQSEAARTNEEPEADGEDPFADAAE</sequence>
<accession>A0A7T7HHM5</accession>